<feature type="domain" description="Archaeal Type IV pilin N-terminal" evidence="2">
    <location>
        <begin position="9"/>
        <end position="86"/>
    </location>
</feature>
<feature type="transmembrane region" description="Helical" evidence="1">
    <location>
        <begin position="12"/>
        <end position="32"/>
    </location>
</feature>
<gene>
    <name evidence="3" type="ORF">ACFSAU_08540</name>
</gene>
<proteinExistence type="predicted"/>
<dbReference type="AlphaFoldDB" id="A0ABD6BSD8"/>
<evidence type="ECO:0000259" key="2">
    <source>
        <dbReference type="Pfam" id="PF07790"/>
    </source>
</evidence>
<keyword evidence="1" id="KW-1133">Transmembrane helix</keyword>
<reference evidence="3 4" key="1">
    <citation type="journal article" date="2019" name="Int. J. Syst. Evol. Microbiol.">
        <title>The Global Catalogue of Microorganisms (GCM) 10K type strain sequencing project: providing services to taxonomists for standard genome sequencing and annotation.</title>
        <authorList>
            <consortium name="The Broad Institute Genomics Platform"/>
            <consortium name="The Broad Institute Genome Sequencing Center for Infectious Disease"/>
            <person name="Wu L."/>
            <person name="Ma J."/>
        </authorList>
    </citation>
    <scope>NUCLEOTIDE SEQUENCE [LARGE SCALE GENOMIC DNA]</scope>
    <source>
        <strain evidence="3 4">CGMCC 1.12859</strain>
    </source>
</reference>
<evidence type="ECO:0000313" key="4">
    <source>
        <dbReference type="Proteomes" id="UP001597139"/>
    </source>
</evidence>
<dbReference type="Gene3D" id="2.60.120.260">
    <property type="entry name" value="Galactose-binding domain-like"/>
    <property type="match status" value="1"/>
</dbReference>
<organism evidence="3 4">
    <name type="scientific">Halolamina litorea</name>
    <dbReference type="NCBI Taxonomy" id="1515593"/>
    <lineage>
        <taxon>Archaea</taxon>
        <taxon>Methanobacteriati</taxon>
        <taxon>Methanobacteriota</taxon>
        <taxon>Stenosarchaea group</taxon>
        <taxon>Halobacteria</taxon>
        <taxon>Halobacteriales</taxon>
        <taxon>Haloferacaceae</taxon>
    </lineage>
</organism>
<sequence>MIRSGRGQSAVIGAVLLVDVVAVMAGTVMVYGGTLGSALAEPAQVSLEAEQAAGASQYESSAALRISHEGGPAVAPADLAVVVDGERVANRSNLTLSYSASTFGVGEHLVVEQTSPAGLTGGEEVLLLQDTGDSAFRLRSFTVEGGGPGAGPSVFGFEASVVGESPADPWAAASTWPDGTTEVRADPARSGERALYLSTASDSCDNDGCDVSTATATVRVNLTGVAEIRVDYYDQNDAQIRVDGTSRTGGYGDSFAGGREAWNTISIDTSSDTGIVDLTLANREQTRDSGSAQVYFDDIRFYDADGDRIAAEDVLP</sequence>
<evidence type="ECO:0000256" key="1">
    <source>
        <dbReference type="SAM" id="Phobius"/>
    </source>
</evidence>
<keyword evidence="1" id="KW-0812">Transmembrane</keyword>
<evidence type="ECO:0000313" key="3">
    <source>
        <dbReference type="EMBL" id="MFD1567540.1"/>
    </source>
</evidence>
<dbReference type="InterPro" id="IPR012859">
    <property type="entry name" value="Pilin_N_archaeal"/>
</dbReference>
<protein>
    <submittedName>
        <fullName evidence="3">Type IV pilin</fullName>
    </submittedName>
</protein>
<keyword evidence="4" id="KW-1185">Reference proteome</keyword>
<keyword evidence="1" id="KW-0472">Membrane</keyword>
<dbReference type="Proteomes" id="UP001597139">
    <property type="component" value="Unassembled WGS sequence"/>
</dbReference>
<dbReference type="EMBL" id="JBHUCZ010000006">
    <property type="protein sequence ID" value="MFD1567540.1"/>
    <property type="molecule type" value="Genomic_DNA"/>
</dbReference>
<comment type="caution">
    <text evidence="3">The sequence shown here is derived from an EMBL/GenBank/DDBJ whole genome shotgun (WGS) entry which is preliminary data.</text>
</comment>
<dbReference type="Pfam" id="PF07790">
    <property type="entry name" value="Pilin_N"/>
    <property type="match status" value="1"/>
</dbReference>
<dbReference type="RefSeq" id="WP_267647357.1">
    <property type="nucleotide sequence ID" value="NZ_JANHGR010000002.1"/>
</dbReference>
<name>A0ABD6BSD8_9EURY</name>
<accession>A0ABD6BSD8</accession>